<evidence type="ECO:0000256" key="1">
    <source>
        <dbReference type="SAM" id="MobiDB-lite"/>
    </source>
</evidence>
<protein>
    <submittedName>
        <fullName evidence="2">Uncharacterized protein</fullName>
    </submittedName>
</protein>
<proteinExistence type="predicted"/>
<dbReference type="EMBL" id="FJOG01000017">
    <property type="protein sequence ID" value="CZR60958.1"/>
    <property type="molecule type" value="Genomic_DNA"/>
</dbReference>
<gene>
    <name evidence="2" type="ORF">PAC_10854</name>
</gene>
<sequence length="119" mass="13280">MTLRGQYECVELTVKFTFGTAACSLAPCFQAHVHPRVAARSMRISILQTPSRTNRCAERARAGPSLRARRPKDPDYDISQTQTHGENDDPLDDLKLHMLPFSASFKPDSSSMLYVLGLL</sequence>
<name>A0A1L7X7G0_9HELO</name>
<keyword evidence="3" id="KW-1185">Reference proteome</keyword>
<reference evidence="2 3" key="1">
    <citation type="submission" date="2016-03" db="EMBL/GenBank/DDBJ databases">
        <authorList>
            <person name="Ploux O."/>
        </authorList>
    </citation>
    <scope>NUCLEOTIDE SEQUENCE [LARGE SCALE GENOMIC DNA]</scope>
    <source>
        <strain evidence="2 3">UAMH 11012</strain>
    </source>
</reference>
<feature type="region of interest" description="Disordered" evidence="1">
    <location>
        <begin position="50"/>
        <end position="91"/>
    </location>
</feature>
<accession>A0A1L7X7G0</accession>
<evidence type="ECO:0000313" key="3">
    <source>
        <dbReference type="Proteomes" id="UP000184330"/>
    </source>
</evidence>
<evidence type="ECO:0000313" key="2">
    <source>
        <dbReference type="EMBL" id="CZR60958.1"/>
    </source>
</evidence>
<dbReference type="Proteomes" id="UP000184330">
    <property type="component" value="Unassembled WGS sequence"/>
</dbReference>
<organism evidence="2 3">
    <name type="scientific">Phialocephala subalpina</name>
    <dbReference type="NCBI Taxonomy" id="576137"/>
    <lineage>
        <taxon>Eukaryota</taxon>
        <taxon>Fungi</taxon>
        <taxon>Dikarya</taxon>
        <taxon>Ascomycota</taxon>
        <taxon>Pezizomycotina</taxon>
        <taxon>Leotiomycetes</taxon>
        <taxon>Helotiales</taxon>
        <taxon>Mollisiaceae</taxon>
        <taxon>Phialocephala</taxon>
        <taxon>Phialocephala fortinii species complex</taxon>
    </lineage>
</organism>
<dbReference type="AlphaFoldDB" id="A0A1L7X7G0"/>